<dbReference type="CDD" id="cd16393">
    <property type="entry name" value="SPO0J_N"/>
    <property type="match status" value="1"/>
</dbReference>
<dbReference type="GO" id="GO:0007059">
    <property type="term" value="P:chromosome segregation"/>
    <property type="evidence" value="ECO:0007669"/>
    <property type="project" value="TreeGrafter"/>
</dbReference>
<dbReference type="Pfam" id="PF17762">
    <property type="entry name" value="HTH_ParB"/>
    <property type="match status" value="1"/>
</dbReference>
<dbReference type="SMART" id="SM00470">
    <property type="entry name" value="ParB"/>
    <property type="match status" value="1"/>
</dbReference>
<reference evidence="4 5" key="1">
    <citation type="submission" date="2018-11" db="EMBL/GenBank/DDBJ databases">
        <title>Deinococcus shelandsis sp. nov., isolated from South Shetland Islands soil of Antarctica.</title>
        <authorList>
            <person name="Tian J."/>
        </authorList>
    </citation>
    <scope>NUCLEOTIDE SEQUENCE [LARGE SCALE GENOMIC DNA]</scope>
    <source>
        <strain evidence="4 5">S14-83T</strain>
        <plasmid evidence="4 5">unnamed1</plasmid>
    </source>
</reference>
<proteinExistence type="inferred from homology"/>
<keyword evidence="2" id="KW-0238">DNA-binding</keyword>
<dbReference type="InterPro" id="IPR041468">
    <property type="entry name" value="HTH_ParB/Spo0J"/>
</dbReference>
<name>A0A3G8YJM1_9DEIO</name>
<dbReference type="AlphaFoldDB" id="A0A3G8YJM1"/>
<sequence>MTKNRFQRGNQASGLGNLLNRSLQMSGVGTPDLADQQRLPEAQVLPLSALMANPRQPRRFFDPASLQQLSESLKERGVLQPLMVRPLEGQNGQYEIVYGERRWRAAQLAQLSEVPVLIRDLTPQEAEIISAVENLQREDLNRYDEVVYKLRLVAQLFEITPEEASSVLKGLRANPESGPEKVTQLDELFTQLGREQWRSFVTNGLPVLRLPPSIADALQSGALEYSKAVLLSRAPEQHHKALLKRVITKNLTHAELKEAIAKLKPAAPQPAASPLSQVKRHLSVQRLSQLPEQQRQRAETLISELADLLQISNQSS</sequence>
<evidence type="ECO:0000313" key="4">
    <source>
        <dbReference type="EMBL" id="AZI44497.1"/>
    </source>
</evidence>
<geneLocation type="plasmid" evidence="4 5">
    <name>unnamed1</name>
</geneLocation>
<dbReference type="Gene3D" id="1.10.10.2830">
    <property type="match status" value="1"/>
</dbReference>
<accession>A0A3G8YJM1</accession>
<gene>
    <name evidence="4" type="ORF">EHF33_16405</name>
</gene>
<keyword evidence="5" id="KW-1185">Reference proteome</keyword>
<dbReference type="GO" id="GO:0005694">
    <property type="term" value="C:chromosome"/>
    <property type="evidence" value="ECO:0007669"/>
    <property type="project" value="TreeGrafter"/>
</dbReference>
<dbReference type="NCBIfam" id="TIGR00180">
    <property type="entry name" value="parB_part"/>
    <property type="match status" value="1"/>
</dbReference>
<dbReference type="EMBL" id="CP034185">
    <property type="protein sequence ID" value="AZI44497.1"/>
    <property type="molecule type" value="Genomic_DNA"/>
</dbReference>
<keyword evidence="4" id="KW-0614">Plasmid</keyword>
<dbReference type="InterPro" id="IPR003115">
    <property type="entry name" value="ParB_N"/>
</dbReference>
<dbReference type="PANTHER" id="PTHR33375:SF7">
    <property type="entry name" value="CHROMOSOME 2-PARTITIONING PROTEIN PARB-RELATED"/>
    <property type="match status" value="1"/>
</dbReference>
<evidence type="ECO:0000313" key="5">
    <source>
        <dbReference type="Proteomes" id="UP000276417"/>
    </source>
</evidence>
<dbReference type="SUPFAM" id="SSF110849">
    <property type="entry name" value="ParB/Sulfiredoxin"/>
    <property type="match status" value="1"/>
</dbReference>
<feature type="domain" description="ParB-like N-terminal" evidence="3">
    <location>
        <begin position="43"/>
        <end position="135"/>
    </location>
</feature>
<dbReference type="OrthoDB" id="9802051at2"/>
<comment type="similarity">
    <text evidence="1">Belongs to the ParB family.</text>
</comment>
<dbReference type="PANTHER" id="PTHR33375">
    <property type="entry name" value="CHROMOSOME-PARTITIONING PROTEIN PARB-RELATED"/>
    <property type="match status" value="1"/>
</dbReference>
<dbReference type="InterPro" id="IPR004437">
    <property type="entry name" value="ParB/RepB/Spo0J"/>
</dbReference>
<dbReference type="Gene3D" id="3.90.1530.30">
    <property type="match status" value="1"/>
</dbReference>
<evidence type="ECO:0000256" key="1">
    <source>
        <dbReference type="ARBA" id="ARBA00006295"/>
    </source>
</evidence>
<dbReference type="GO" id="GO:0003677">
    <property type="term" value="F:DNA binding"/>
    <property type="evidence" value="ECO:0007669"/>
    <property type="project" value="UniProtKB-KW"/>
</dbReference>
<organism evidence="4 5">
    <name type="scientific">Deinococcus psychrotolerans</name>
    <dbReference type="NCBI Taxonomy" id="2489213"/>
    <lineage>
        <taxon>Bacteria</taxon>
        <taxon>Thermotogati</taxon>
        <taxon>Deinococcota</taxon>
        <taxon>Deinococci</taxon>
        <taxon>Deinococcales</taxon>
        <taxon>Deinococcaceae</taxon>
        <taxon>Deinococcus</taxon>
    </lineage>
</organism>
<dbReference type="InterPro" id="IPR036086">
    <property type="entry name" value="ParB/Sulfiredoxin_sf"/>
</dbReference>
<dbReference type="Proteomes" id="UP000276417">
    <property type="component" value="Plasmid unnamed1"/>
</dbReference>
<evidence type="ECO:0000259" key="3">
    <source>
        <dbReference type="SMART" id="SM00470"/>
    </source>
</evidence>
<dbReference type="RefSeq" id="WP_124874188.1">
    <property type="nucleotide sequence ID" value="NZ_CP034185.1"/>
</dbReference>
<dbReference type="KEGG" id="dph:EHF33_16405"/>
<protein>
    <submittedName>
        <fullName evidence="4">ParB/RepB/Spo0J family partition protein</fullName>
    </submittedName>
</protein>
<dbReference type="SUPFAM" id="SSF109709">
    <property type="entry name" value="KorB DNA-binding domain-like"/>
    <property type="match status" value="1"/>
</dbReference>
<dbReference type="Pfam" id="PF02195">
    <property type="entry name" value="ParB_N"/>
    <property type="match status" value="1"/>
</dbReference>
<dbReference type="FunFam" id="3.90.1530.30:FF:000001">
    <property type="entry name" value="Chromosome partitioning protein ParB"/>
    <property type="match status" value="1"/>
</dbReference>
<dbReference type="InterPro" id="IPR050336">
    <property type="entry name" value="Chromosome_partition/occlusion"/>
</dbReference>
<evidence type="ECO:0000256" key="2">
    <source>
        <dbReference type="ARBA" id="ARBA00023125"/>
    </source>
</evidence>